<feature type="compositionally biased region" description="Acidic residues" evidence="1">
    <location>
        <begin position="55"/>
        <end position="64"/>
    </location>
</feature>
<dbReference type="Proteomes" id="UP001516400">
    <property type="component" value="Unassembled WGS sequence"/>
</dbReference>
<evidence type="ECO:0000256" key="1">
    <source>
        <dbReference type="SAM" id="MobiDB-lite"/>
    </source>
</evidence>
<gene>
    <name evidence="2" type="ORF">HHI36_009703</name>
</gene>
<sequence>MNVVENHKDYGTSFEHGLNQNDIFALLDEGDSDDDSNQIFHVHVIKMPLSNVNDEVMDENSGDEDQVHPPNLPGSQLSASTEIYSNNQNRNDDFDSEDEFEQGFRLC</sequence>
<feature type="region of interest" description="Disordered" evidence="1">
    <location>
        <begin position="54"/>
        <end position="107"/>
    </location>
</feature>
<keyword evidence="3" id="KW-1185">Reference proteome</keyword>
<accession>A0ABD2MGS3</accession>
<feature type="compositionally biased region" description="Polar residues" evidence="1">
    <location>
        <begin position="73"/>
        <end position="89"/>
    </location>
</feature>
<dbReference type="EMBL" id="JABFTP020000001">
    <property type="protein sequence ID" value="KAL3265499.1"/>
    <property type="molecule type" value="Genomic_DNA"/>
</dbReference>
<name>A0ABD2MGS3_9CUCU</name>
<evidence type="ECO:0000313" key="3">
    <source>
        <dbReference type="Proteomes" id="UP001516400"/>
    </source>
</evidence>
<reference evidence="2 3" key="1">
    <citation type="journal article" date="2021" name="BMC Biol.">
        <title>Horizontally acquired antibacterial genes associated with adaptive radiation of ladybird beetles.</title>
        <authorList>
            <person name="Li H.S."/>
            <person name="Tang X.F."/>
            <person name="Huang Y.H."/>
            <person name="Xu Z.Y."/>
            <person name="Chen M.L."/>
            <person name="Du X.Y."/>
            <person name="Qiu B.Y."/>
            <person name="Chen P.T."/>
            <person name="Zhang W."/>
            <person name="Slipinski A."/>
            <person name="Escalona H.E."/>
            <person name="Waterhouse R.M."/>
            <person name="Zwick A."/>
            <person name="Pang H."/>
        </authorList>
    </citation>
    <scope>NUCLEOTIDE SEQUENCE [LARGE SCALE GENOMIC DNA]</scope>
    <source>
        <strain evidence="2">SYSU2018</strain>
    </source>
</reference>
<comment type="caution">
    <text evidence="2">The sequence shown here is derived from an EMBL/GenBank/DDBJ whole genome shotgun (WGS) entry which is preliminary data.</text>
</comment>
<evidence type="ECO:0000313" key="2">
    <source>
        <dbReference type="EMBL" id="KAL3265499.1"/>
    </source>
</evidence>
<protein>
    <submittedName>
        <fullName evidence="2">Uncharacterized protein</fullName>
    </submittedName>
</protein>
<proteinExistence type="predicted"/>
<organism evidence="2 3">
    <name type="scientific">Cryptolaemus montrouzieri</name>
    <dbReference type="NCBI Taxonomy" id="559131"/>
    <lineage>
        <taxon>Eukaryota</taxon>
        <taxon>Metazoa</taxon>
        <taxon>Ecdysozoa</taxon>
        <taxon>Arthropoda</taxon>
        <taxon>Hexapoda</taxon>
        <taxon>Insecta</taxon>
        <taxon>Pterygota</taxon>
        <taxon>Neoptera</taxon>
        <taxon>Endopterygota</taxon>
        <taxon>Coleoptera</taxon>
        <taxon>Polyphaga</taxon>
        <taxon>Cucujiformia</taxon>
        <taxon>Coccinelloidea</taxon>
        <taxon>Coccinellidae</taxon>
        <taxon>Scymninae</taxon>
        <taxon>Scymnini</taxon>
        <taxon>Cryptolaemus</taxon>
    </lineage>
</organism>
<dbReference type="AlphaFoldDB" id="A0ABD2MGS3"/>